<feature type="chain" id="PRO_5011464656" evidence="4">
    <location>
        <begin position="17"/>
        <end position="349"/>
    </location>
</feature>
<dbReference type="EMBL" id="FOTF01000014">
    <property type="protein sequence ID" value="SFL33149.1"/>
    <property type="molecule type" value="Genomic_DNA"/>
</dbReference>
<organism evidence="5 6">
    <name type="scientific">Loktanella salsilacus</name>
    <dbReference type="NCBI Taxonomy" id="195913"/>
    <lineage>
        <taxon>Bacteria</taxon>
        <taxon>Pseudomonadati</taxon>
        <taxon>Pseudomonadota</taxon>
        <taxon>Alphaproteobacteria</taxon>
        <taxon>Rhodobacterales</taxon>
        <taxon>Roseobacteraceae</taxon>
        <taxon>Loktanella</taxon>
    </lineage>
</organism>
<evidence type="ECO:0000256" key="1">
    <source>
        <dbReference type="ARBA" id="ARBA00004613"/>
    </source>
</evidence>
<evidence type="ECO:0000256" key="3">
    <source>
        <dbReference type="SAM" id="MobiDB-lite"/>
    </source>
</evidence>
<dbReference type="PANTHER" id="PTHR38340:SF1">
    <property type="entry name" value="S-LAYER PROTEIN"/>
    <property type="match status" value="1"/>
</dbReference>
<dbReference type="OrthoDB" id="7652419at2"/>
<dbReference type="PROSITE" id="PS00330">
    <property type="entry name" value="HEMOLYSIN_CALCIUM"/>
    <property type="match status" value="2"/>
</dbReference>
<dbReference type="Gene3D" id="2.150.10.10">
    <property type="entry name" value="Serralysin-like metalloprotease, C-terminal"/>
    <property type="match status" value="2"/>
</dbReference>
<evidence type="ECO:0000313" key="5">
    <source>
        <dbReference type="EMBL" id="SFL33149.1"/>
    </source>
</evidence>
<dbReference type="GO" id="GO:0005509">
    <property type="term" value="F:calcium ion binding"/>
    <property type="evidence" value="ECO:0007669"/>
    <property type="project" value="InterPro"/>
</dbReference>
<dbReference type="Pfam" id="PF00353">
    <property type="entry name" value="HemolysinCabind"/>
    <property type="match status" value="3"/>
</dbReference>
<keyword evidence="4" id="KW-0732">Signal</keyword>
<dbReference type="AlphaFoldDB" id="A0A1I4GTB0"/>
<dbReference type="SUPFAM" id="SSF51120">
    <property type="entry name" value="beta-Roll"/>
    <property type="match status" value="1"/>
</dbReference>
<keyword evidence="6" id="KW-1185">Reference proteome</keyword>
<name>A0A1I4GTB0_9RHOB</name>
<comment type="subcellular location">
    <subcellularLocation>
        <location evidence="1">Secreted</location>
    </subcellularLocation>
</comment>
<reference evidence="5 6" key="1">
    <citation type="submission" date="2016-10" db="EMBL/GenBank/DDBJ databases">
        <authorList>
            <person name="de Groot N.N."/>
        </authorList>
    </citation>
    <scope>NUCLEOTIDE SEQUENCE [LARGE SCALE GENOMIC DNA]</scope>
    <source>
        <strain evidence="5 6">DSM 16199</strain>
    </source>
</reference>
<dbReference type="PANTHER" id="PTHR38340">
    <property type="entry name" value="S-LAYER PROTEIN"/>
    <property type="match status" value="1"/>
</dbReference>
<feature type="region of interest" description="Disordered" evidence="3">
    <location>
        <begin position="45"/>
        <end position="65"/>
    </location>
</feature>
<dbReference type="RefSeq" id="WP_139222627.1">
    <property type="nucleotide sequence ID" value="NZ_FOTF01000014.1"/>
</dbReference>
<dbReference type="Proteomes" id="UP000199550">
    <property type="component" value="Unassembled WGS sequence"/>
</dbReference>
<feature type="signal peptide" evidence="4">
    <location>
        <begin position="1"/>
        <end position="16"/>
    </location>
</feature>
<dbReference type="InterPro" id="IPR018511">
    <property type="entry name" value="Hemolysin-typ_Ca-bd_CS"/>
</dbReference>
<protein>
    <submittedName>
        <fullName evidence="5">Hemolysin-type calcium-binding repeat-containing protein</fullName>
    </submittedName>
</protein>
<dbReference type="InterPro" id="IPR050557">
    <property type="entry name" value="RTX_toxin/Mannuronan_C5-epim"/>
</dbReference>
<dbReference type="GO" id="GO:0005576">
    <property type="term" value="C:extracellular region"/>
    <property type="evidence" value="ECO:0007669"/>
    <property type="project" value="UniProtKB-SubCell"/>
</dbReference>
<gene>
    <name evidence="5" type="ORF">SAMN04488004_11459</name>
</gene>
<sequence>MLAVLGFLGIAMSSFAMIGRDDIEEEDSPQESEIDTNGLTEVGPDLFQMLSDSDGDAGAGGLSDTDGDAGAGGVLADGAQAYGALTDADWGITDDADPSAGGDDTLETEPAIETDLPVETTDEFPFDFDDDDYDDYDDLPEEPVITTPSLTLTGTDDGDTLDGGLGDDMLFGGAGDDELTGNMGNDAMFGDDGNDTLLAGAGDDALFGGDGDDTLAGGWGDDILIGDNGNDLLNGGGGNDVIDGNDDDGGFDYINGGAGDDLLLAGVGDHLNGGDGADTFSVLPGGHNTIDDFNPAEDMIEITYAGDVPPVLTTITDADGTTLLADDAVVARLSGVTALDTSTILLVAA</sequence>
<dbReference type="STRING" id="195913.SAMN04488004_11459"/>
<dbReference type="PRINTS" id="PR00313">
    <property type="entry name" value="CABNDNGRPT"/>
</dbReference>
<dbReference type="InterPro" id="IPR001343">
    <property type="entry name" value="Hemolysn_Ca-bd"/>
</dbReference>
<proteinExistence type="predicted"/>
<evidence type="ECO:0000313" key="6">
    <source>
        <dbReference type="Proteomes" id="UP000199550"/>
    </source>
</evidence>
<evidence type="ECO:0000256" key="4">
    <source>
        <dbReference type="SAM" id="SignalP"/>
    </source>
</evidence>
<evidence type="ECO:0000256" key="2">
    <source>
        <dbReference type="ARBA" id="ARBA00022525"/>
    </source>
</evidence>
<keyword evidence="2" id="KW-0964">Secreted</keyword>
<accession>A0A1I4GTB0</accession>
<dbReference type="InterPro" id="IPR011049">
    <property type="entry name" value="Serralysin-like_metalloprot_C"/>
</dbReference>
<feature type="region of interest" description="Disordered" evidence="3">
    <location>
        <begin position="92"/>
        <end position="111"/>
    </location>
</feature>